<evidence type="ECO:0000256" key="5">
    <source>
        <dbReference type="ARBA" id="ARBA00023004"/>
    </source>
</evidence>
<evidence type="ECO:0000256" key="3">
    <source>
        <dbReference type="ARBA" id="ARBA00022723"/>
    </source>
</evidence>
<keyword evidence="4" id="KW-0249">Electron transport</keyword>
<keyword evidence="2" id="KW-0004">4Fe-4S</keyword>
<dbReference type="PANTHER" id="PTHR43551">
    <property type="entry name" value="FUMARATE REDUCTASE IRON-SULFUR SUBUNIT"/>
    <property type="match status" value="1"/>
</dbReference>
<name>A0A931D1F9_9BACT</name>
<dbReference type="AlphaFoldDB" id="A0A931D1F9"/>
<gene>
    <name evidence="9" type="ORF">H0S81_10895</name>
</gene>
<dbReference type="GO" id="GO:0016491">
    <property type="term" value="F:oxidoreductase activity"/>
    <property type="evidence" value="ECO:0007669"/>
    <property type="project" value="UniProtKB-ARBA"/>
</dbReference>
<sequence>METAILEKDTELSRLLNRLTQGDNIDECLTCGICNSRCTWFDQQGGPVPRQIVRMAVLGLEQELVDSRMLWDCLICNRCTQDCPMGIDMAQVVTRGRSLATARNQIPEDISKGIDHRLAHRNVNGLTTEEFVDTVEWIDEEFADDMEDPKARILHDQPDCKFLYLPNPRELGVNPLHLTAMARLFYAMKETWTLSSDHTDVTNWGYFVGNHEVEEQIARRVVETAEALNIDTLVLSECGHAYHVLKCRIAKLLGREPGFRIISIPELCVEYAKKGVLKFDPKVHPYEIAYHDPCNIARKSGGYDAPRELLAMCCKGVRELVPNRENGVCCGGGGGMLQDSDTTKKRMITGRPKADQMRATGLEHLATACLSCHRQLGELSTHYELGMKVDTVAALASECLVL</sequence>
<dbReference type="InterPro" id="IPR009051">
    <property type="entry name" value="Helical_ferredxn"/>
</dbReference>
<feature type="domain" description="4Fe-4S ferredoxin-type" evidence="8">
    <location>
        <begin position="25"/>
        <end position="87"/>
    </location>
</feature>
<dbReference type="PROSITE" id="PS00198">
    <property type="entry name" value="4FE4S_FER_1"/>
    <property type="match status" value="1"/>
</dbReference>
<feature type="domain" description="Cysteine-rich" evidence="7">
    <location>
        <begin position="288"/>
        <end position="376"/>
    </location>
</feature>
<comment type="caution">
    <text evidence="9">The sequence shown here is derived from an EMBL/GenBank/DDBJ whole genome shotgun (WGS) entry which is preliminary data.</text>
</comment>
<evidence type="ECO:0000256" key="6">
    <source>
        <dbReference type="ARBA" id="ARBA00023014"/>
    </source>
</evidence>
<keyword evidence="6" id="KW-0411">Iron-sulfur</keyword>
<evidence type="ECO:0000313" key="9">
    <source>
        <dbReference type="EMBL" id="MBG0780418.1"/>
    </source>
</evidence>
<protein>
    <submittedName>
        <fullName evidence="9">(Fe-S)-binding protein</fullName>
    </submittedName>
</protein>
<dbReference type="Pfam" id="PF02754">
    <property type="entry name" value="CCG"/>
    <property type="match status" value="1"/>
</dbReference>
<dbReference type="PANTHER" id="PTHR43551:SF1">
    <property type="entry name" value="HETERODISULFIDE REDUCTASE"/>
    <property type="match status" value="1"/>
</dbReference>
<evidence type="ECO:0000256" key="1">
    <source>
        <dbReference type="ARBA" id="ARBA00022448"/>
    </source>
</evidence>
<proteinExistence type="predicted"/>
<dbReference type="Pfam" id="PF13183">
    <property type="entry name" value="Fer4_8"/>
    <property type="match status" value="1"/>
</dbReference>
<evidence type="ECO:0000259" key="8">
    <source>
        <dbReference type="Pfam" id="PF13183"/>
    </source>
</evidence>
<keyword evidence="5" id="KW-0408">Iron</keyword>
<dbReference type="InterPro" id="IPR004017">
    <property type="entry name" value="Cys_rich_dom"/>
</dbReference>
<evidence type="ECO:0000256" key="4">
    <source>
        <dbReference type="ARBA" id="ARBA00022982"/>
    </source>
</evidence>
<keyword evidence="1" id="KW-0813">Transport</keyword>
<dbReference type="InterPro" id="IPR017900">
    <property type="entry name" value="4Fe4S_Fe_S_CS"/>
</dbReference>
<dbReference type="GO" id="GO:0046872">
    <property type="term" value="F:metal ion binding"/>
    <property type="evidence" value="ECO:0007669"/>
    <property type="project" value="UniProtKB-KW"/>
</dbReference>
<evidence type="ECO:0000259" key="7">
    <source>
        <dbReference type="Pfam" id="PF02754"/>
    </source>
</evidence>
<accession>A0A931D1F9</accession>
<dbReference type="Gene3D" id="1.10.1060.10">
    <property type="entry name" value="Alpha-helical ferredoxin"/>
    <property type="match status" value="1"/>
</dbReference>
<dbReference type="GO" id="GO:0051539">
    <property type="term" value="F:4 iron, 4 sulfur cluster binding"/>
    <property type="evidence" value="ECO:0007669"/>
    <property type="project" value="UniProtKB-KW"/>
</dbReference>
<dbReference type="EMBL" id="JACCQK010000720">
    <property type="protein sequence ID" value="MBG0780418.1"/>
    <property type="molecule type" value="Genomic_DNA"/>
</dbReference>
<dbReference type="Proteomes" id="UP000706172">
    <property type="component" value="Unassembled WGS sequence"/>
</dbReference>
<organism evidence="9 10">
    <name type="scientific">Desulfotignum balticum</name>
    <dbReference type="NCBI Taxonomy" id="115781"/>
    <lineage>
        <taxon>Bacteria</taxon>
        <taxon>Pseudomonadati</taxon>
        <taxon>Thermodesulfobacteriota</taxon>
        <taxon>Desulfobacteria</taxon>
        <taxon>Desulfobacterales</taxon>
        <taxon>Desulfobacteraceae</taxon>
        <taxon>Desulfotignum</taxon>
    </lineage>
</organism>
<dbReference type="SUPFAM" id="SSF46548">
    <property type="entry name" value="alpha-helical ferredoxin"/>
    <property type="match status" value="1"/>
</dbReference>
<keyword evidence="3" id="KW-0479">Metal-binding</keyword>
<dbReference type="InterPro" id="IPR017896">
    <property type="entry name" value="4Fe4S_Fe-S-bd"/>
</dbReference>
<evidence type="ECO:0000313" key="10">
    <source>
        <dbReference type="Proteomes" id="UP000706172"/>
    </source>
</evidence>
<evidence type="ECO:0000256" key="2">
    <source>
        <dbReference type="ARBA" id="ARBA00022485"/>
    </source>
</evidence>
<reference evidence="9" key="1">
    <citation type="submission" date="2020-07" db="EMBL/GenBank/DDBJ databases">
        <title>Severe corrosion of carbon steel in oil field produced water can be linked to methanogenic archaea containing a special type of NiFe hydrogenase.</title>
        <authorList>
            <person name="Lahme S."/>
            <person name="Mand J."/>
            <person name="Longwell J."/>
            <person name="Smith R."/>
            <person name="Enning D."/>
        </authorList>
    </citation>
    <scope>NUCLEOTIDE SEQUENCE</scope>
    <source>
        <strain evidence="9">MIC098Bin6</strain>
    </source>
</reference>